<comment type="caution">
    <text evidence="1">The sequence shown here is derived from an EMBL/GenBank/DDBJ whole genome shotgun (WGS) entry which is preliminary data.</text>
</comment>
<protein>
    <submittedName>
        <fullName evidence="1">Uncharacterized protein</fullName>
    </submittedName>
</protein>
<reference evidence="1" key="1">
    <citation type="journal article" date="2015" name="Nature">
        <title>Complex archaea that bridge the gap between prokaryotes and eukaryotes.</title>
        <authorList>
            <person name="Spang A."/>
            <person name="Saw J.H."/>
            <person name="Jorgensen S.L."/>
            <person name="Zaremba-Niedzwiedzka K."/>
            <person name="Martijn J."/>
            <person name="Lind A.E."/>
            <person name="van Eijk R."/>
            <person name="Schleper C."/>
            <person name="Guy L."/>
            <person name="Ettema T.J."/>
        </authorList>
    </citation>
    <scope>NUCLEOTIDE SEQUENCE</scope>
</reference>
<gene>
    <name evidence="1" type="ORF">LCGC14_0726830</name>
</gene>
<proteinExistence type="predicted"/>
<accession>A0A0F9QEW8</accession>
<dbReference type="EMBL" id="LAZR01001669">
    <property type="protein sequence ID" value="KKN41074.1"/>
    <property type="molecule type" value="Genomic_DNA"/>
</dbReference>
<name>A0A0F9QEW8_9ZZZZ</name>
<evidence type="ECO:0000313" key="1">
    <source>
        <dbReference type="EMBL" id="KKN41074.1"/>
    </source>
</evidence>
<organism evidence="1">
    <name type="scientific">marine sediment metagenome</name>
    <dbReference type="NCBI Taxonomy" id="412755"/>
    <lineage>
        <taxon>unclassified sequences</taxon>
        <taxon>metagenomes</taxon>
        <taxon>ecological metagenomes</taxon>
    </lineage>
</organism>
<dbReference type="AlphaFoldDB" id="A0A0F9QEW8"/>
<sequence>MAHAYTVNSGIVGTTNSSYLRRDVTEGDRVVVADHMKKNCDGIPWLTYEGEADDLELISAHRPPGQRIHSSNTPPELEPLEVDLEEHTATTLAKAHGRAELDRIAHGLGIDYAVHSRKSDLAEAIIAHYEGNQED</sequence>